<evidence type="ECO:0000313" key="3">
    <source>
        <dbReference type="Proteomes" id="UP000789901"/>
    </source>
</evidence>
<feature type="compositionally biased region" description="Basic and acidic residues" evidence="1">
    <location>
        <begin position="86"/>
        <end position="96"/>
    </location>
</feature>
<evidence type="ECO:0000313" key="2">
    <source>
        <dbReference type="EMBL" id="CAG8836768.1"/>
    </source>
</evidence>
<reference evidence="2 3" key="1">
    <citation type="submission" date="2021-06" db="EMBL/GenBank/DDBJ databases">
        <authorList>
            <person name="Kallberg Y."/>
            <person name="Tangrot J."/>
            <person name="Rosling A."/>
        </authorList>
    </citation>
    <scope>NUCLEOTIDE SEQUENCE [LARGE SCALE GENOMIC DNA]</scope>
    <source>
        <strain evidence="2 3">120-4 pot B 10/14</strain>
    </source>
</reference>
<comment type="caution">
    <text evidence="2">The sequence shown here is derived from an EMBL/GenBank/DDBJ whole genome shotgun (WGS) entry which is preliminary data.</text>
</comment>
<feature type="region of interest" description="Disordered" evidence="1">
    <location>
        <begin position="75"/>
        <end position="96"/>
    </location>
</feature>
<accession>A0ABN7WNU7</accession>
<organism evidence="2 3">
    <name type="scientific">Gigaspora margarita</name>
    <dbReference type="NCBI Taxonomy" id="4874"/>
    <lineage>
        <taxon>Eukaryota</taxon>
        <taxon>Fungi</taxon>
        <taxon>Fungi incertae sedis</taxon>
        <taxon>Mucoromycota</taxon>
        <taxon>Glomeromycotina</taxon>
        <taxon>Glomeromycetes</taxon>
        <taxon>Diversisporales</taxon>
        <taxon>Gigasporaceae</taxon>
        <taxon>Gigaspora</taxon>
    </lineage>
</organism>
<evidence type="ECO:0000256" key="1">
    <source>
        <dbReference type="SAM" id="MobiDB-lite"/>
    </source>
</evidence>
<proteinExistence type="predicted"/>
<sequence length="96" mass="11244">NNDGYNIHLLTAKDKLLKTLLKFPNIFDINLNMLKNDIIIDFKSNEFNLQSVGINYELSKYFTIIQNTLYTLKHNHDNDNSTNNIDDTKAQFDNDF</sequence>
<dbReference type="Proteomes" id="UP000789901">
    <property type="component" value="Unassembled WGS sequence"/>
</dbReference>
<keyword evidence="3" id="KW-1185">Reference proteome</keyword>
<name>A0ABN7WNU7_GIGMA</name>
<protein>
    <submittedName>
        <fullName evidence="2">488_t:CDS:1</fullName>
    </submittedName>
</protein>
<dbReference type="EMBL" id="CAJVQB010054323">
    <property type="protein sequence ID" value="CAG8836768.1"/>
    <property type="molecule type" value="Genomic_DNA"/>
</dbReference>
<feature type="non-terminal residue" evidence="2">
    <location>
        <position position="1"/>
    </location>
</feature>
<gene>
    <name evidence="2" type="ORF">GMARGA_LOCUS33193</name>
</gene>